<organism evidence="9">
    <name type="scientific">Auricularia cornea</name>
    <dbReference type="NCBI Taxonomy" id="1238391"/>
    <lineage>
        <taxon>Eukaryota</taxon>
        <taxon>Fungi</taxon>
        <taxon>Dikarya</taxon>
        <taxon>Basidiomycota</taxon>
        <taxon>Agaricomycotina</taxon>
        <taxon>Agaricomycetes</taxon>
        <taxon>Auriculariales</taxon>
        <taxon>Auriculariaceae</taxon>
        <taxon>Auricularia</taxon>
    </lineage>
</organism>
<dbReference type="AlphaFoldDB" id="A0A8K1X8P3"/>
<evidence type="ECO:0000256" key="7">
    <source>
        <dbReference type="SAM" id="MobiDB-lite"/>
    </source>
</evidence>
<evidence type="ECO:0000256" key="1">
    <source>
        <dbReference type="ARBA" id="ARBA00004123"/>
    </source>
</evidence>
<dbReference type="PANTHER" id="PTHR24324:SF5">
    <property type="entry name" value="HEMATOPOIETICALLY-EXPRESSED HOMEOBOX PROTEIN HHEX"/>
    <property type="match status" value="1"/>
</dbReference>
<dbReference type="SMART" id="SM00389">
    <property type="entry name" value="HOX"/>
    <property type="match status" value="3"/>
</dbReference>
<dbReference type="GO" id="GO:0006357">
    <property type="term" value="P:regulation of transcription by RNA polymerase II"/>
    <property type="evidence" value="ECO:0007669"/>
    <property type="project" value="TreeGrafter"/>
</dbReference>
<feature type="region of interest" description="Disordered" evidence="7">
    <location>
        <begin position="283"/>
        <end position="303"/>
    </location>
</feature>
<evidence type="ECO:0000256" key="5">
    <source>
        <dbReference type="PROSITE-ProRule" id="PRU00108"/>
    </source>
</evidence>
<feature type="domain" description="Homeobox" evidence="8">
    <location>
        <begin position="221"/>
        <end position="281"/>
    </location>
</feature>
<reference evidence="9" key="1">
    <citation type="submission" date="2020-07" db="EMBL/GenBank/DDBJ databases">
        <title>Organization of mating type of Auricularia cornea.</title>
        <authorList>
            <person name="Li B."/>
            <person name="Huang R."/>
            <person name="Chen B."/>
            <person name="Xie B."/>
        </authorList>
    </citation>
    <scope>NUCLEOTIDE SEQUENCE</scope>
    <source>
        <strain evidence="9">Ac1-2</strain>
    </source>
</reference>
<feature type="domain" description="Homeobox" evidence="8">
    <location>
        <begin position="7"/>
        <end position="67"/>
    </location>
</feature>
<keyword evidence="3 5" id="KW-0371">Homeobox</keyword>
<keyword evidence="2 5" id="KW-0238">DNA-binding</keyword>
<feature type="domain" description="Homeobox" evidence="8">
    <location>
        <begin position="111"/>
        <end position="171"/>
    </location>
</feature>
<dbReference type="Gene3D" id="1.10.10.60">
    <property type="entry name" value="Homeodomain-like"/>
    <property type="match status" value="3"/>
</dbReference>
<feature type="region of interest" description="Disordered" evidence="7">
    <location>
        <begin position="316"/>
        <end position="352"/>
    </location>
</feature>
<dbReference type="Pfam" id="PF00046">
    <property type="entry name" value="Homeodomain"/>
    <property type="match status" value="3"/>
</dbReference>
<feature type="compositionally biased region" description="Acidic residues" evidence="7">
    <location>
        <begin position="326"/>
        <end position="339"/>
    </location>
</feature>
<feature type="region of interest" description="Disordered" evidence="7">
    <location>
        <begin position="193"/>
        <end position="233"/>
    </location>
</feature>
<dbReference type="EMBL" id="MT818362">
    <property type="protein sequence ID" value="UHA57736.1"/>
    <property type="molecule type" value="Genomic_DNA"/>
</dbReference>
<keyword evidence="4 5" id="KW-0539">Nucleus</keyword>
<protein>
    <submittedName>
        <fullName evidence="9">HD protein 3</fullName>
    </submittedName>
</protein>
<dbReference type="GO" id="GO:0030154">
    <property type="term" value="P:cell differentiation"/>
    <property type="evidence" value="ECO:0007669"/>
    <property type="project" value="TreeGrafter"/>
</dbReference>
<evidence type="ECO:0000259" key="8">
    <source>
        <dbReference type="PROSITE" id="PS50071"/>
    </source>
</evidence>
<evidence type="ECO:0000256" key="4">
    <source>
        <dbReference type="ARBA" id="ARBA00023242"/>
    </source>
</evidence>
<dbReference type="SUPFAM" id="SSF46689">
    <property type="entry name" value="Homeodomain-like"/>
    <property type="match status" value="3"/>
</dbReference>
<dbReference type="GO" id="GO:0000978">
    <property type="term" value="F:RNA polymerase II cis-regulatory region sequence-specific DNA binding"/>
    <property type="evidence" value="ECO:0007669"/>
    <property type="project" value="TreeGrafter"/>
</dbReference>
<evidence type="ECO:0000256" key="2">
    <source>
        <dbReference type="ARBA" id="ARBA00023125"/>
    </source>
</evidence>
<sequence length="449" mass="49315">MRQSTTPARKERTARSTPAQRDLLQDAFERNPRPDANEIQVLAEDIGMEPQHVSQWFSSKRCRMNKAFSKAATVSGGTPPPFYAPSPPTNALQLTLSGMAFPDSATPILIVAPKRPKPRVSPAQEDALQELFDRAPHATMDEKKQLAEDVGLTVSKVNSWFTFARATQLPAREHKALADAAFLPPITFVDVPSSPGPSRTLRTRMRPAPYQRSSSYSDEYTPGKRTRSRPSPEQLVVLKREFAQHSNPSMEIRVRLSQELEMSVAKITDWFRNLRASLARQAKKKAVLEATPRSGDGDMDEDDEDSLNLAIEAMDDMDIDPPPTFVDDDGDETESDDEPLPTPVFGGTPRLPLDVFSPSQTCSPRSSELRSTLSLAVDEEEKQLCTKEPDADALLAAGILVGALRKGVRAPDVEIQLASQLAFLLEQKRAGSSPMTESRASSEAPGAAR</sequence>
<dbReference type="GO" id="GO:0005634">
    <property type="term" value="C:nucleus"/>
    <property type="evidence" value="ECO:0007669"/>
    <property type="project" value="UniProtKB-SubCell"/>
</dbReference>
<dbReference type="InterPro" id="IPR051000">
    <property type="entry name" value="Homeobox_DNA-bind_prot"/>
</dbReference>
<name>A0A8K1X8P3_9AGAM</name>
<dbReference type="CDD" id="cd00086">
    <property type="entry name" value="homeodomain"/>
    <property type="match status" value="3"/>
</dbReference>
<evidence type="ECO:0000313" key="9">
    <source>
        <dbReference type="EMBL" id="UHA57736.1"/>
    </source>
</evidence>
<dbReference type="InterPro" id="IPR009057">
    <property type="entry name" value="Homeodomain-like_sf"/>
</dbReference>
<evidence type="ECO:0000256" key="6">
    <source>
        <dbReference type="RuleBase" id="RU000682"/>
    </source>
</evidence>
<evidence type="ECO:0000256" key="3">
    <source>
        <dbReference type="ARBA" id="ARBA00023155"/>
    </source>
</evidence>
<dbReference type="InterPro" id="IPR001356">
    <property type="entry name" value="HD"/>
</dbReference>
<feature type="region of interest" description="Disordered" evidence="7">
    <location>
        <begin position="429"/>
        <end position="449"/>
    </location>
</feature>
<dbReference type="PROSITE" id="PS50071">
    <property type="entry name" value="HOMEOBOX_2"/>
    <property type="match status" value="3"/>
</dbReference>
<feature type="DNA-binding region" description="Homeobox" evidence="5">
    <location>
        <begin position="113"/>
        <end position="172"/>
    </location>
</feature>
<feature type="DNA-binding region" description="Homeobox" evidence="5">
    <location>
        <begin position="9"/>
        <end position="68"/>
    </location>
</feature>
<proteinExistence type="predicted"/>
<accession>A0A8K1X8P3</accession>
<feature type="region of interest" description="Disordered" evidence="7">
    <location>
        <begin position="1"/>
        <end position="22"/>
    </location>
</feature>
<feature type="DNA-binding region" description="Homeobox" evidence="5">
    <location>
        <begin position="223"/>
        <end position="282"/>
    </location>
</feature>
<dbReference type="PANTHER" id="PTHR24324">
    <property type="entry name" value="HOMEOBOX PROTEIN HHEX"/>
    <property type="match status" value="1"/>
</dbReference>
<comment type="subcellular location">
    <subcellularLocation>
        <location evidence="1 5 6">Nucleus</location>
    </subcellularLocation>
</comment>